<feature type="domain" description="Acyl-CoA dehydrogenase/oxidase N-terminal" evidence="8">
    <location>
        <begin position="6"/>
        <end position="119"/>
    </location>
</feature>
<dbReference type="Gene3D" id="1.20.140.10">
    <property type="entry name" value="Butyryl-CoA Dehydrogenase, subunit A, domain 3"/>
    <property type="match status" value="1"/>
</dbReference>
<dbReference type="GO" id="GO:0005886">
    <property type="term" value="C:plasma membrane"/>
    <property type="evidence" value="ECO:0007669"/>
    <property type="project" value="TreeGrafter"/>
</dbReference>
<evidence type="ECO:0000256" key="2">
    <source>
        <dbReference type="ARBA" id="ARBA00009347"/>
    </source>
</evidence>
<dbReference type="Gene3D" id="1.10.540.10">
    <property type="entry name" value="Acyl-CoA dehydrogenase/oxidase, N-terminal domain"/>
    <property type="match status" value="1"/>
</dbReference>
<evidence type="ECO:0000259" key="8">
    <source>
        <dbReference type="Pfam" id="PF02771"/>
    </source>
</evidence>
<dbReference type="SUPFAM" id="SSF56645">
    <property type="entry name" value="Acyl-CoA dehydrogenase NM domain-like"/>
    <property type="match status" value="1"/>
</dbReference>
<comment type="similarity">
    <text evidence="2">Belongs to the acyl-CoA dehydrogenase family.</text>
</comment>
<evidence type="ECO:0000313" key="10">
    <source>
        <dbReference type="Proteomes" id="UP000529637"/>
    </source>
</evidence>
<keyword evidence="4" id="KW-0274">FAD</keyword>
<dbReference type="Pfam" id="PF02770">
    <property type="entry name" value="Acyl-CoA_dh_M"/>
    <property type="match status" value="1"/>
</dbReference>
<feature type="domain" description="Acyl-CoA oxidase/dehydrogenase middle" evidence="7">
    <location>
        <begin position="125"/>
        <end position="207"/>
    </location>
</feature>
<keyword evidence="3" id="KW-0285">Flavoprotein</keyword>
<evidence type="ECO:0000313" key="9">
    <source>
        <dbReference type="EMBL" id="NUZ07500.1"/>
    </source>
</evidence>
<feature type="domain" description="Acyl-CoA dehydrogenase/oxidase C-terminal" evidence="6">
    <location>
        <begin position="231"/>
        <end position="388"/>
    </location>
</feature>
<dbReference type="Pfam" id="PF00441">
    <property type="entry name" value="Acyl-CoA_dh_1"/>
    <property type="match status" value="1"/>
</dbReference>
<accession>A0A7Y6NQK0</accession>
<dbReference type="InterPro" id="IPR046373">
    <property type="entry name" value="Acyl-CoA_Oxase/DH_mid-dom_sf"/>
</dbReference>
<name>A0A7Y6NQK0_9BURK</name>
<evidence type="ECO:0000256" key="4">
    <source>
        <dbReference type="ARBA" id="ARBA00022827"/>
    </source>
</evidence>
<dbReference type="PANTHER" id="PTHR43292">
    <property type="entry name" value="ACYL-COA DEHYDROGENASE"/>
    <property type="match status" value="1"/>
</dbReference>
<comment type="caution">
    <text evidence="9">The sequence shown here is derived from an EMBL/GenBank/DDBJ whole genome shotgun (WGS) entry which is preliminary data.</text>
</comment>
<dbReference type="InterPro" id="IPR006091">
    <property type="entry name" value="Acyl-CoA_Oxase/DH_mid-dom"/>
</dbReference>
<organism evidence="9 10">
    <name type="scientific">Piscinibacter koreensis</name>
    <dbReference type="NCBI Taxonomy" id="2742824"/>
    <lineage>
        <taxon>Bacteria</taxon>
        <taxon>Pseudomonadati</taxon>
        <taxon>Pseudomonadota</taxon>
        <taxon>Betaproteobacteria</taxon>
        <taxon>Burkholderiales</taxon>
        <taxon>Sphaerotilaceae</taxon>
        <taxon>Piscinibacter</taxon>
    </lineage>
</organism>
<dbReference type="FunFam" id="2.40.110.10:FF:000002">
    <property type="entry name" value="Acyl-CoA dehydrogenase fadE12"/>
    <property type="match status" value="1"/>
</dbReference>
<dbReference type="EMBL" id="JABWMJ010000008">
    <property type="protein sequence ID" value="NUZ07500.1"/>
    <property type="molecule type" value="Genomic_DNA"/>
</dbReference>
<dbReference type="InterPro" id="IPR009075">
    <property type="entry name" value="AcylCo_DH/oxidase_C"/>
</dbReference>
<dbReference type="InterPro" id="IPR052161">
    <property type="entry name" value="Mycobact_Acyl-CoA_DH"/>
</dbReference>
<dbReference type="RefSeq" id="WP_176070341.1">
    <property type="nucleotide sequence ID" value="NZ_JABWMJ010000008.1"/>
</dbReference>
<dbReference type="InterPro" id="IPR009100">
    <property type="entry name" value="AcylCoA_DH/oxidase_NM_dom_sf"/>
</dbReference>
<dbReference type="SUPFAM" id="SSF47203">
    <property type="entry name" value="Acyl-CoA dehydrogenase C-terminal domain-like"/>
    <property type="match status" value="1"/>
</dbReference>
<protein>
    <submittedName>
        <fullName evidence="9">Acyl-CoA dehydrogenase family protein</fullName>
    </submittedName>
</protein>
<evidence type="ECO:0000259" key="6">
    <source>
        <dbReference type="Pfam" id="PF00441"/>
    </source>
</evidence>
<evidence type="ECO:0000256" key="1">
    <source>
        <dbReference type="ARBA" id="ARBA00001974"/>
    </source>
</evidence>
<evidence type="ECO:0000256" key="5">
    <source>
        <dbReference type="ARBA" id="ARBA00023002"/>
    </source>
</evidence>
<keyword evidence="5" id="KW-0560">Oxidoreductase</keyword>
<dbReference type="GO" id="GO:0016627">
    <property type="term" value="F:oxidoreductase activity, acting on the CH-CH group of donors"/>
    <property type="evidence" value="ECO:0007669"/>
    <property type="project" value="InterPro"/>
</dbReference>
<dbReference type="AlphaFoldDB" id="A0A7Y6NQK0"/>
<reference evidence="9 10" key="1">
    <citation type="submission" date="2020-06" db="EMBL/GenBank/DDBJ databases">
        <title>Schlegella sp. ID0723 isolated from air conditioner.</title>
        <authorList>
            <person name="Kim D.Y."/>
            <person name="Kim D.-U."/>
        </authorList>
    </citation>
    <scope>NUCLEOTIDE SEQUENCE [LARGE SCALE GENOMIC DNA]</scope>
    <source>
        <strain evidence="9 10">ID0723</strain>
    </source>
</reference>
<dbReference type="Proteomes" id="UP000529637">
    <property type="component" value="Unassembled WGS sequence"/>
</dbReference>
<proteinExistence type="inferred from homology"/>
<evidence type="ECO:0000259" key="7">
    <source>
        <dbReference type="Pfam" id="PF02770"/>
    </source>
</evidence>
<dbReference type="Pfam" id="PF02771">
    <property type="entry name" value="Acyl-CoA_dh_N"/>
    <property type="match status" value="1"/>
</dbReference>
<comment type="cofactor">
    <cofactor evidence="1">
        <name>FAD</name>
        <dbReference type="ChEBI" id="CHEBI:57692"/>
    </cofactor>
</comment>
<dbReference type="InterPro" id="IPR013786">
    <property type="entry name" value="AcylCoA_DH/ox_N"/>
</dbReference>
<evidence type="ECO:0000256" key="3">
    <source>
        <dbReference type="ARBA" id="ARBA00022630"/>
    </source>
</evidence>
<dbReference type="Gene3D" id="2.40.110.10">
    <property type="entry name" value="Butyryl-CoA Dehydrogenase, subunit A, domain 2"/>
    <property type="match status" value="1"/>
</dbReference>
<gene>
    <name evidence="9" type="ORF">HQN59_17180</name>
</gene>
<dbReference type="InterPro" id="IPR037069">
    <property type="entry name" value="AcylCoA_DH/ox_N_sf"/>
</dbReference>
<dbReference type="InterPro" id="IPR036250">
    <property type="entry name" value="AcylCo_DH-like_C"/>
</dbReference>
<dbReference type="GO" id="GO:0050660">
    <property type="term" value="F:flavin adenine dinucleotide binding"/>
    <property type="evidence" value="ECO:0007669"/>
    <property type="project" value="InterPro"/>
</dbReference>
<keyword evidence="10" id="KW-1185">Reference proteome</keyword>
<sequence>MDLTFSDEDRAFQRGVRDWFAANTPEALRRKVQSGQMLTRDDIVHWQRRLDEQGYLVVGWPKEHGGPGWTPTQRYLYDLERAAANAPVGLSMGVIMLGPVLIAFGTEAQKAQYLPRIRRCEDWWCQGYSEPGAGSDLASLATTAVADGDDYVINGSKIWTTYAHWATHMFCLVRTASTGKKQEGISFLLIEMDRPGIEVRPIVSIDGEHHLNQVFFTDLRVPRSNLVGKEGQGWEIAKYLLTHERTSIAGVADSKAAMANVLRSAESRGWGGGRLIDQPGMSARLARAEIDLMALEFTNLRVLSSMAAGKAPGPESSLLKLMGTAVQQTLSELALEVGAEQAWPWHAQGALADSLHAHAMERFAFLRAATIYGGSDEVQKTVLAKSMLAGVAR</sequence>
<dbReference type="PANTHER" id="PTHR43292:SF3">
    <property type="entry name" value="ACYL-COA DEHYDROGENASE FADE29"/>
    <property type="match status" value="1"/>
</dbReference>